<evidence type="ECO:0000256" key="2">
    <source>
        <dbReference type="ARBA" id="ARBA00023242"/>
    </source>
</evidence>
<evidence type="ECO:0000256" key="1">
    <source>
        <dbReference type="ARBA" id="ARBA00004123"/>
    </source>
</evidence>
<evidence type="ECO:0000256" key="3">
    <source>
        <dbReference type="SAM" id="Phobius"/>
    </source>
</evidence>
<name>A0AAV0B908_PHAPC</name>
<evidence type="ECO:0000313" key="4">
    <source>
        <dbReference type="EMBL" id="CAH7682648.1"/>
    </source>
</evidence>
<proteinExistence type="predicted"/>
<dbReference type="EMBL" id="CALTRL010004204">
    <property type="protein sequence ID" value="CAH7682648.1"/>
    <property type="molecule type" value="Genomic_DNA"/>
</dbReference>
<dbReference type="GO" id="GO:0005634">
    <property type="term" value="C:nucleus"/>
    <property type="evidence" value="ECO:0007669"/>
    <property type="project" value="UniProtKB-SubCell"/>
</dbReference>
<gene>
    <name evidence="4" type="ORF">PPACK8108_LOCUS15681</name>
</gene>
<dbReference type="GO" id="GO:0006355">
    <property type="term" value="P:regulation of DNA-templated transcription"/>
    <property type="evidence" value="ECO:0007669"/>
    <property type="project" value="InterPro"/>
</dbReference>
<dbReference type="SUPFAM" id="SSF47762">
    <property type="entry name" value="PAH2 domain"/>
    <property type="match status" value="1"/>
</dbReference>
<dbReference type="Pfam" id="PF02671">
    <property type="entry name" value="PAH"/>
    <property type="match status" value="1"/>
</dbReference>
<keyword evidence="2" id="KW-0539">Nucleus</keyword>
<accession>A0AAV0B908</accession>
<comment type="subcellular location">
    <subcellularLocation>
        <location evidence="1">Nucleus</location>
    </subcellularLocation>
</comment>
<sequence length="154" mass="16778">MTFDAYSSSNDDNCWFKPGLPWNIIGFFFCIFKGLLGNSGSTSKSDKIDVNTTAHQTEVPMSYSNLPPPCPGQAPAPMHEVYEQVKQLFRGAPDLLAEFMQFLPGNSGTGNQLPVASQSGLLGVPSTSSSPSDQPNNILCQLRCCCWSPIWILQ</sequence>
<reference evidence="4" key="1">
    <citation type="submission" date="2022-06" db="EMBL/GenBank/DDBJ databases">
        <authorList>
            <consortium name="SYNGENTA / RWTH Aachen University"/>
        </authorList>
    </citation>
    <scope>NUCLEOTIDE SEQUENCE</scope>
</reference>
<dbReference type="InterPro" id="IPR003822">
    <property type="entry name" value="PAH"/>
</dbReference>
<dbReference type="Gene3D" id="1.20.1160.11">
    <property type="entry name" value="Paired amphipathic helix"/>
    <property type="match status" value="1"/>
</dbReference>
<feature type="transmembrane region" description="Helical" evidence="3">
    <location>
        <begin position="20"/>
        <end position="37"/>
    </location>
</feature>
<dbReference type="AlphaFoldDB" id="A0AAV0B908"/>
<evidence type="ECO:0000313" key="5">
    <source>
        <dbReference type="Proteomes" id="UP001153365"/>
    </source>
</evidence>
<dbReference type="Proteomes" id="UP001153365">
    <property type="component" value="Unassembled WGS sequence"/>
</dbReference>
<organism evidence="4 5">
    <name type="scientific">Phakopsora pachyrhizi</name>
    <name type="common">Asian soybean rust disease fungus</name>
    <dbReference type="NCBI Taxonomy" id="170000"/>
    <lineage>
        <taxon>Eukaryota</taxon>
        <taxon>Fungi</taxon>
        <taxon>Dikarya</taxon>
        <taxon>Basidiomycota</taxon>
        <taxon>Pucciniomycotina</taxon>
        <taxon>Pucciniomycetes</taxon>
        <taxon>Pucciniales</taxon>
        <taxon>Phakopsoraceae</taxon>
        <taxon>Phakopsora</taxon>
    </lineage>
</organism>
<protein>
    <submittedName>
        <fullName evidence="4">Uncharacterized protein</fullName>
    </submittedName>
</protein>
<comment type="caution">
    <text evidence="4">The sequence shown here is derived from an EMBL/GenBank/DDBJ whole genome shotgun (WGS) entry which is preliminary data.</text>
</comment>
<dbReference type="InterPro" id="IPR036600">
    <property type="entry name" value="PAH_sf"/>
</dbReference>
<keyword evidence="3" id="KW-0472">Membrane</keyword>
<keyword evidence="5" id="KW-1185">Reference proteome</keyword>
<keyword evidence="3" id="KW-0812">Transmembrane</keyword>
<keyword evidence="3" id="KW-1133">Transmembrane helix</keyword>